<accession>A0A2A2I0R0</accession>
<dbReference type="EMBL" id="NMPM01000114">
    <property type="protein sequence ID" value="PAV24690.1"/>
    <property type="molecule type" value="Genomic_DNA"/>
</dbReference>
<dbReference type="Proteomes" id="UP000218332">
    <property type="component" value="Unassembled WGS sequence"/>
</dbReference>
<comment type="caution">
    <text evidence="1">The sequence shown here is derived from an EMBL/GenBank/DDBJ whole genome shotgun (WGS) entry which is preliminary data.</text>
</comment>
<sequence>MYKKAVERASEKLENGTPVKAFAVVVSRKDEVRVVEIEQLKKMPADVALEVLKRSLRALVAKKGSVGAVCMVYSSKNPNKDAKAEYVLVAQMEHIFGPTLAQLTPYTMKSGDAKFGEPVVASMEPTIFKIEKKGGEGGE</sequence>
<proteinExistence type="predicted"/>
<organism evidence="1 2">
    <name type="scientific">Tamilnaduibacter salinus</name>
    <dbReference type="NCBI Taxonomy" id="1484056"/>
    <lineage>
        <taxon>Bacteria</taxon>
        <taxon>Pseudomonadati</taxon>
        <taxon>Pseudomonadota</taxon>
        <taxon>Gammaproteobacteria</taxon>
        <taxon>Pseudomonadales</taxon>
        <taxon>Marinobacteraceae</taxon>
        <taxon>Tamilnaduibacter</taxon>
    </lineage>
</organism>
<evidence type="ECO:0000313" key="1">
    <source>
        <dbReference type="EMBL" id="PAV24690.1"/>
    </source>
</evidence>
<keyword evidence="2" id="KW-1185">Reference proteome</keyword>
<reference evidence="1 2" key="1">
    <citation type="submission" date="2017-07" db="EMBL/GenBank/DDBJ databases">
        <title>Tamlnaduibacter salinus (Mi-7) genome sequencing.</title>
        <authorList>
            <person name="Verma A."/>
            <person name="Krishnamurthi S."/>
        </authorList>
    </citation>
    <scope>NUCLEOTIDE SEQUENCE [LARGE SCALE GENOMIC DNA]</scope>
    <source>
        <strain evidence="1 2">Mi-7</strain>
    </source>
</reference>
<protein>
    <submittedName>
        <fullName evidence="1">Uncharacterized protein</fullName>
    </submittedName>
</protein>
<evidence type="ECO:0000313" key="2">
    <source>
        <dbReference type="Proteomes" id="UP000218332"/>
    </source>
</evidence>
<name>A0A2A2I0R0_9GAMM</name>
<dbReference type="AlphaFoldDB" id="A0A2A2I0R0"/>
<gene>
    <name evidence="1" type="ORF">CF392_14890</name>
</gene>